<keyword evidence="2" id="KW-1185">Reference proteome</keyword>
<evidence type="ECO:0000313" key="1">
    <source>
        <dbReference type="EMBL" id="MCP2331785.1"/>
    </source>
</evidence>
<reference evidence="1 2" key="1">
    <citation type="submission" date="2013-07" db="EMBL/GenBank/DDBJ databases">
        <authorList>
            <consortium name="DOE Joint Genome Institute"/>
            <person name="Reeve W."/>
            <person name="Huntemann M."/>
            <person name="Han J."/>
            <person name="Chen A."/>
            <person name="Kyrpides N."/>
            <person name="Mavromatis K."/>
            <person name="Markowitz V."/>
            <person name="Palaniappan K."/>
            <person name="Ivanova N."/>
            <person name="Schaumberg A."/>
            <person name="Pati A."/>
            <person name="Liolios K."/>
            <person name="Nordberg H.P."/>
            <person name="Cantor M.N."/>
            <person name="Hua S.X."/>
            <person name="Woyke T."/>
        </authorList>
    </citation>
    <scope>NUCLEOTIDE SEQUENCE [LARGE SCALE GENOMIC DNA]</scope>
    <source>
        <strain evidence="1 2">DSM 43889</strain>
    </source>
</reference>
<evidence type="ECO:0000313" key="2">
    <source>
        <dbReference type="Proteomes" id="UP000791080"/>
    </source>
</evidence>
<reference evidence="1 2" key="2">
    <citation type="submission" date="2022-06" db="EMBL/GenBank/DDBJ databases">
        <title>Genomic Encyclopedia of Type Strains, Phase I: the one thousand microbial genomes (KMG-I) project.</title>
        <authorList>
            <person name="Kyrpides N."/>
        </authorList>
    </citation>
    <scope>NUCLEOTIDE SEQUENCE [LARGE SCALE GENOMIC DNA]</scope>
    <source>
        <strain evidence="1 2">DSM 43889</strain>
    </source>
</reference>
<gene>
    <name evidence="1" type="ORF">G443_002055</name>
</gene>
<sequence length="107" mass="12496">MSFYDTYWTYRAYEEFETMFGRKPFSWVVGTSTLDEEELHDQYRTLFRSEYDRVVTHFGQGRLNPATLACLIAEIERAIASQHGVALPASSERHMNNRFFQLVTTGT</sequence>
<protein>
    <submittedName>
        <fullName evidence="1">Uncharacterized protein</fullName>
    </submittedName>
</protein>
<name>A0ABT1JH11_ACTCY</name>
<proteinExistence type="predicted"/>
<dbReference type="Proteomes" id="UP000791080">
    <property type="component" value="Unassembled WGS sequence"/>
</dbReference>
<accession>A0ABT1JH11</accession>
<dbReference type="RefSeq" id="WP_026418309.1">
    <property type="nucleotide sequence ID" value="NZ_AUBJ02000001.1"/>
</dbReference>
<comment type="caution">
    <text evidence="1">The sequence shown here is derived from an EMBL/GenBank/DDBJ whole genome shotgun (WGS) entry which is preliminary data.</text>
</comment>
<dbReference type="EMBL" id="AUBJ02000001">
    <property type="protein sequence ID" value="MCP2331785.1"/>
    <property type="molecule type" value="Genomic_DNA"/>
</dbReference>
<organism evidence="1 2">
    <name type="scientific">Actinoalloteichus caeruleus DSM 43889</name>
    <dbReference type="NCBI Taxonomy" id="1120930"/>
    <lineage>
        <taxon>Bacteria</taxon>
        <taxon>Bacillati</taxon>
        <taxon>Actinomycetota</taxon>
        <taxon>Actinomycetes</taxon>
        <taxon>Pseudonocardiales</taxon>
        <taxon>Pseudonocardiaceae</taxon>
        <taxon>Actinoalloteichus</taxon>
        <taxon>Actinoalloteichus cyanogriseus</taxon>
    </lineage>
</organism>